<feature type="transmembrane region" description="Helical" evidence="3">
    <location>
        <begin position="38"/>
        <end position="56"/>
    </location>
</feature>
<evidence type="ECO:0000313" key="4">
    <source>
        <dbReference type="EMBL" id="KAF9789651.1"/>
    </source>
</evidence>
<dbReference type="Proteomes" id="UP000736335">
    <property type="component" value="Unassembled WGS sequence"/>
</dbReference>
<reference evidence="4" key="1">
    <citation type="journal article" date="2020" name="Nat. Commun.">
        <title>Large-scale genome sequencing of mycorrhizal fungi provides insights into the early evolution of symbiotic traits.</title>
        <authorList>
            <person name="Miyauchi S."/>
            <person name="Kiss E."/>
            <person name="Kuo A."/>
            <person name="Drula E."/>
            <person name="Kohler A."/>
            <person name="Sanchez-Garcia M."/>
            <person name="Morin E."/>
            <person name="Andreopoulos B."/>
            <person name="Barry K.W."/>
            <person name="Bonito G."/>
            <person name="Buee M."/>
            <person name="Carver A."/>
            <person name="Chen C."/>
            <person name="Cichocki N."/>
            <person name="Clum A."/>
            <person name="Culley D."/>
            <person name="Crous P.W."/>
            <person name="Fauchery L."/>
            <person name="Girlanda M."/>
            <person name="Hayes R.D."/>
            <person name="Keri Z."/>
            <person name="LaButti K."/>
            <person name="Lipzen A."/>
            <person name="Lombard V."/>
            <person name="Magnuson J."/>
            <person name="Maillard F."/>
            <person name="Murat C."/>
            <person name="Nolan M."/>
            <person name="Ohm R.A."/>
            <person name="Pangilinan J."/>
            <person name="Pereira M.F."/>
            <person name="Perotto S."/>
            <person name="Peter M."/>
            <person name="Pfister S."/>
            <person name="Riley R."/>
            <person name="Sitrit Y."/>
            <person name="Stielow J.B."/>
            <person name="Szollosi G."/>
            <person name="Zifcakova L."/>
            <person name="Stursova M."/>
            <person name="Spatafora J.W."/>
            <person name="Tedersoo L."/>
            <person name="Vaario L.M."/>
            <person name="Yamada A."/>
            <person name="Yan M."/>
            <person name="Wang P."/>
            <person name="Xu J."/>
            <person name="Bruns T."/>
            <person name="Baldrian P."/>
            <person name="Vilgalys R."/>
            <person name="Dunand C."/>
            <person name="Henrissat B."/>
            <person name="Grigoriev I.V."/>
            <person name="Hibbett D."/>
            <person name="Nagy L.G."/>
            <person name="Martin F.M."/>
        </authorList>
    </citation>
    <scope>NUCLEOTIDE SEQUENCE</scope>
    <source>
        <strain evidence="4">UH-Tt-Lm1</strain>
    </source>
</reference>
<accession>A0A9P6HLT7</accession>
<organism evidence="4 5">
    <name type="scientific">Thelephora terrestris</name>
    <dbReference type="NCBI Taxonomy" id="56493"/>
    <lineage>
        <taxon>Eukaryota</taxon>
        <taxon>Fungi</taxon>
        <taxon>Dikarya</taxon>
        <taxon>Basidiomycota</taxon>
        <taxon>Agaricomycotina</taxon>
        <taxon>Agaricomycetes</taxon>
        <taxon>Thelephorales</taxon>
        <taxon>Thelephoraceae</taxon>
        <taxon>Thelephora</taxon>
    </lineage>
</organism>
<protein>
    <submittedName>
        <fullName evidence="4">Uncharacterized protein</fullName>
    </submittedName>
</protein>
<reference evidence="4" key="2">
    <citation type="submission" date="2020-11" db="EMBL/GenBank/DDBJ databases">
        <authorList>
            <consortium name="DOE Joint Genome Institute"/>
            <person name="Kuo A."/>
            <person name="Miyauchi S."/>
            <person name="Kiss E."/>
            <person name="Drula E."/>
            <person name="Kohler A."/>
            <person name="Sanchez-Garcia M."/>
            <person name="Andreopoulos B."/>
            <person name="Barry K.W."/>
            <person name="Bonito G."/>
            <person name="Buee M."/>
            <person name="Carver A."/>
            <person name="Chen C."/>
            <person name="Cichocki N."/>
            <person name="Clum A."/>
            <person name="Culley D."/>
            <person name="Crous P.W."/>
            <person name="Fauchery L."/>
            <person name="Girlanda M."/>
            <person name="Hayes R."/>
            <person name="Keri Z."/>
            <person name="Labutti K."/>
            <person name="Lipzen A."/>
            <person name="Lombard V."/>
            <person name="Magnuson J."/>
            <person name="Maillard F."/>
            <person name="Morin E."/>
            <person name="Murat C."/>
            <person name="Nolan M."/>
            <person name="Ohm R."/>
            <person name="Pangilinan J."/>
            <person name="Pereira M."/>
            <person name="Perotto S."/>
            <person name="Peter M."/>
            <person name="Riley R."/>
            <person name="Sitrit Y."/>
            <person name="Stielow B."/>
            <person name="Szollosi G."/>
            <person name="Zifcakova L."/>
            <person name="Stursova M."/>
            <person name="Spatafora J.W."/>
            <person name="Tedersoo L."/>
            <person name="Vaario L.-M."/>
            <person name="Yamada A."/>
            <person name="Yan M."/>
            <person name="Wang P."/>
            <person name="Xu J."/>
            <person name="Bruns T."/>
            <person name="Baldrian P."/>
            <person name="Vilgalys R."/>
            <person name="Henrissat B."/>
            <person name="Grigoriev I.V."/>
            <person name="Hibbett D."/>
            <person name="Nagy L.G."/>
            <person name="Martin F.M."/>
        </authorList>
    </citation>
    <scope>NUCLEOTIDE SEQUENCE</scope>
    <source>
        <strain evidence="4">UH-Tt-Lm1</strain>
    </source>
</reference>
<keyword evidence="3" id="KW-0812">Transmembrane</keyword>
<feature type="region of interest" description="Disordered" evidence="2">
    <location>
        <begin position="204"/>
        <end position="245"/>
    </location>
</feature>
<dbReference type="SUPFAM" id="SSF54637">
    <property type="entry name" value="Thioesterase/thiol ester dehydrase-isomerase"/>
    <property type="match status" value="1"/>
</dbReference>
<dbReference type="AlphaFoldDB" id="A0A9P6HLT7"/>
<evidence type="ECO:0000256" key="2">
    <source>
        <dbReference type="SAM" id="MobiDB-lite"/>
    </source>
</evidence>
<evidence type="ECO:0000313" key="5">
    <source>
        <dbReference type="Proteomes" id="UP000736335"/>
    </source>
</evidence>
<dbReference type="InterPro" id="IPR051490">
    <property type="entry name" value="THEM6_lcsJ_thioesterase"/>
</dbReference>
<proteinExistence type="inferred from homology"/>
<gene>
    <name evidence="4" type="ORF">BJ322DRAFT_549748</name>
</gene>
<keyword evidence="5" id="KW-1185">Reference proteome</keyword>
<dbReference type="OrthoDB" id="265761at2759"/>
<keyword evidence="3" id="KW-0472">Membrane</keyword>
<dbReference type="EMBL" id="WIUZ02000003">
    <property type="protein sequence ID" value="KAF9789651.1"/>
    <property type="molecule type" value="Genomic_DNA"/>
</dbReference>
<comment type="caution">
    <text evidence="4">The sequence shown here is derived from an EMBL/GenBank/DDBJ whole genome shotgun (WGS) entry which is preliminary data.</text>
</comment>
<evidence type="ECO:0000256" key="1">
    <source>
        <dbReference type="ARBA" id="ARBA00038476"/>
    </source>
</evidence>
<name>A0A9P6HLT7_9AGAM</name>
<dbReference type="PANTHER" id="PTHR12475:SF4">
    <property type="entry name" value="PROTEIN THEM6"/>
    <property type="match status" value="1"/>
</dbReference>
<evidence type="ECO:0000256" key="3">
    <source>
        <dbReference type="SAM" id="Phobius"/>
    </source>
</evidence>
<sequence>MSGVVNRTGRVPSLPATLPLLSKFSKIAARVLPGLSKAALYFAAFLVLVNMNSFPFTWHYKIFRHIWIIRIKFLLYKLRLLGKSRETKKRLETAWLDRLTPMGSDPWGCGTVIKKFAGPDESDYNLHLSNSSYPKVIDEARMITAIVSFPSFYRVGGWTALGGTHFTFYREIPLFSSYEIRTNIACWDGKWLYIIHRFVSPQKKRKGRARNEDSESQPRNPPSNSAPAPILHTPAVGTITPSSSQSMISPATMKIITDARLRAEEPDGATLNCVAVSEVCFKLGRITVPPSIALAMNGISRPSPGTPYSHENPPPHWNKVTELTNDPKAIRAFLSGGWREVPPAECWWEHALAGPIEETRKSNLELVDGLRRSMEGAKALY</sequence>
<dbReference type="Pfam" id="PF13279">
    <property type="entry name" value="4HBT_2"/>
    <property type="match status" value="1"/>
</dbReference>
<dbReference type="CDD" id="cd00586">
    <property type="entry name" value="4HBT"/>
    <property type="match status" value="1"/>
</dbReference>
<keyword evidence="3" id="KW-1133">Transmembrane helix</keyword>
<comment type="similarity">
    <text evidence="1">Belongs to the lcsJ thioesterase family.</text>
</comment>
<dbReference type="PANTHER" id="PTHR12475">
    <property type="match status" value="1"/>
</dbReference>
<dbReference type="InterPro" id="IPR029069">
    <property type="entry name" value="HotDog_dom_sf"/>
</dbReference>